<sequence length="123" mass="13316">MQSEWLQAAGGYWASALGGRRTEGARQRGRPTASKLAREKASRTRETKLSSSRPAPRRTERRGAVAGELEAQKLEGGQGGRATMGSEERSWVGEGEGVESGKRKKVDFLFAPEGGRRKITACP</sequence>
<dbReference type="AlphaFoldDB" id="A0A178F3J5"/>
<proteinExistence type="predicted"/>
<reference evidence="2 3" key="1">
    <citation type="submission" date="2016-05" db="EMBL/GenBank/DDBJ databases">
        <title>Genome sequencing of Trichophyton rubrum CMCC(F)T1i isolated from hair.</title>
        <authorList>
            <person name="Zhan P."/>
            <person name="Tao Y."/>
            <person name="Liu W."/>
        </authorList>
    </citation>
    <scope>NUCLEOTIDE SEQUENCE [LARGE SCALE GENOMIC DNA]</scope>
    <source>
        <strain evidence="3">CMCC(F)T1i</strain>
    </source>
</reference>
<comment type="caution">
    <text evidence="2">The sequence shown here is derived from an EMBL/GenBank/DDBJ whole genome shotgun (WGS) entry which is preliminary data.</text>
</comment>
<dbReference type="Proteomes" id="UP000243015">
    <property type="component" value="Unassembled WGS sequence"/>
</dbReference>
<feature type="compositionally biased region" description="Basic and acidic residues" evidence="1">
    <location>
        <begin position="36"/>
        <end position="48"/>
    </location>
</feature>
<organism evidence="2 3">
    <name type="scientific">Trichophyton rubrum</name>
    <name type="common">Athlete's foot fungus</name>
    <name type="synonym">Epidermophyton rubrum</name>
    <dbReference type="NCBI Taxonomy" id="5551"/>
    <lineage>
        <taxon>Eukaryota</taxon>
        <taxon>Fungi</taxon>
        <taxon>Dikarya</taxon>
        <taxon>Ascomycota</taxon>
        <taxon>Pezizomycotina</taxon>
        <taxon>Eurotiomycetes</taxon>
        <taxon>Eurotiomycetidae</taxon>
        <taxon>Onygenales</taxon>
        <taxon>Arthrodermataceae</taxon>
        <taxon>Trichophyton</taxon>
    </lineage>
</organism>
<dbReference type="EMBL" id="LHPM01000012">
    <property type="protein sequence ID" value="OAL66596.1"/>
    <property type="molecule type" value="Genomic_DNA"/>
</dbReference>
<protein>
    <submittedName>
        <fullName evidence="2">Uncharacterized protein</fullName>
    </submittedName>
</protein>
<gene>
    <name evidence="2" type="ORF">A7C99_1984</name>
</gene>
<evidence type="ECO:0000313" key="3">
    <source>
        <dbReference type="Proteomes" id="UP000243015"/>
    </source>
</evidence>
<evidence type="ECO:0000313" key="2">
    <source>
        <dbReference type="EMBL" id="OAL66596.1"/>
    </source>
</evidence>
<evidence type="ECO:0000256" key="1">
    <source>
        <dbReference type="SAM" id="MobiDB-lite"/>
    </source>
</evidence>
<name>A0A178F3J5_TRIRU</name>
<accession>A0A178F3J5</accession>
<feature type="region of interest" description="Disordered" evidence="1">
    <location>
        <begin position="1"/>
        <end position="107"/>
    </location>
</feature>